<evidence type="ECO:0000313" key="3">
    <source>
        <dbReference type="EMBL" id="GFS34201.1"/>
    </source>
</evidence>
<keyword evidence="4" id="KW-1185">Reference proteome</keyword>
<feature type="region of interest" description="Disordered" evidence="1">
    <location>
        <begin position="256"/>
        <end position="284"/>
    </location>
</feature>
<evidence type="ECO:0000256" key="2">
    <source>
        <dbReference type="SAM" id="SignalP"/>
    </source>
</evidence>
<accession>A0A8X6JSN2</accession>
<gene>
    <name evidence="3" type="primary">AVEN_28296_1</name>
    <name evidence="3" type="ORF">NPIL_218601</name>
</gene>
<organism evidence="3 4">
    <name type="scientific">Nephila pilipes</name>
    <name type="common">Giant wood spider</name>
    <name type="synonym">Nephila maculata</name>
    <dbReference type="NCBI Taxonomy" id="299642"/>
    <lineage>
        <taxon>Eukaryota</taxon>
        <taxon>Metazoa</taxon>
        <taxon>Ecdysozoa</taxon>
        <taxon>Arthropoda</taxon>
        <taxon>Chelicerata</taxon>
        <taxon>Arachnida</taxon>
        <taxon>Araneae</taxon>
        <taxon>Araneomorphae</taxon>
        <taxon>Entelegynae</taxon>
        <taxon>Araneoidea</taxon>
        <taxon>Nephilidae</taxon>
        <taxon>Nephila</taxon>
    </lineage>
</organism>
<proteinExistence type="predicted"/>
<dbReference type="OrthoDB" id="6432103at2759"/>
<dbReference type="AlphaFoldDB" id="A0A8X6JSN2"/>
<sequence>MDFVPSFKVFVVVLVLIINISHGSPWYKSQEDLDSLHNSYFTETLINGVEDTKRSFRIISKRSADWSNRQSPSSLLSLDFKPEPQESEHIEMTSKLPKIIRKVRLQNVPINTKHFDQKDSSIGRNNTTVFDKQGRIVRIKKFRRRTTTANPSLMPKFEYTTTTAPTPSPSRSITLPMEYSHITVINKEYVDQKPKRKQRSKNKTRLWVPTASYGERTTQKEINDVTPSLYPEETEAKKQRFDGPYSKGAFEYKSSRTLESGAIPNQKTQSNLRNENQEGTLKLNTENLNEPYTSRSIVKEIEKERFSQRPQHNSQRLPQIGTIDKMKRVSSRQAVKLSSVSDTTPIPPAPKSVEVPSDVAHNQNNPILQTIPPGDLNLNNTTDHEKINMESPPQLFGGEWSSHSPFHRPSGKVLQNNAFGQQFPREINPIFQGYADSNSYFRSQQPQLLEMHNSQNDNPLLPPNFQQPFSPYYRSKEQRIPDYFSSPLRMTSYHRSGQLGRPEFYSQLASLRRSVIDTYSEEESKESTTEFSIPKFEVPSIDFSDKGCRTAYKEVSAIPTDGFNERTQESKAKSFIMTRECFFPDGVPTTKSVEDKEQVKDVTPLTKEV</sequence>
<feature type="chain" id="PRO_5036444891" evidence="2">
    <location>
        <begin position="24"/>
        <end position="609"/>
    </location>
</feature>
<feature type="signal peptide" evidence="2">
    <location>
        <begin position="1"/>
        <end position="23"/>
    </location>
</feature>
<reference evidence="3" key="1">
    <citation type="submission" date="2020-08" db="EMBL/GenBank/DDBJ databases">
        <title>Multicomponent nature underlies the extraordinary mechanical properties of spider dragline silk.</title>
        <authorList>
            <person name="Kono N."/>
            <person name="Nakamura H."/>
            <person name="Mori M."/>
            <person name="Yoshida Y."/>
            <person name="Ohtoshi R."/>
            <person name="Malay A.D."/>
            <person name="Moran D.A.P."/>
            <person name="Tomita M."/>
            <person name="Numata K."/>
            <person name="Arakawa K."/>
        </authorList>
    </citation>
    <scope>NUCLEOTIDE SEQUENCE</scope>
</reference>
<evidence type="ECO:0000256" key="1">
    <source>
        <dbReference type="SAM" id="MobiDB-lite"/>
    </source>
</evidence>
<evidence type="ECO:0000313" key="4">
    <source>
        <dbReference type="Proteomes" id="UP000887013"/>
    </source>
</evidence>
<keyword evidence="2" id="KW-0732">Signal</keyword>
<protein>
    <submittedName>
        <fullName evidence="3">Uncharacterized protein</fullName>
    </submittedName>
</protein>
<dbReference type="EMBL" id="BMAW01042444">
    <property type="protein sequence ID" value="GFS34201.1"/>
    <property type="molecule type" value="Genomic_DNA"/>
</dbReference>
<dbReference type="Proteomes" id="UP000887013">
    <property type="component" value="Unassembled WGS sequence"/>
</dbReference>
<comment type="caution">
    <text evidence="3">The sequence shown here is derived from an EMBL/GenBank/DDBJ whole genome shotgun (WGS) entry which is preliminary data.</text>
</comment>
<name>A0A8X6JSN2_NEPPI</name>